<keyword evidence="2" id="KW-0646">Protease inhibitor</keyword>
<evidence type="ECO:0000313" key="7">
    <source>
        <dbReference type="EMBL" id="GJN28715.1"/>
    </source>
</evidence>
<comment type="similarity">
    <text evidence="1 5">Belongs to the serpin family.</text>
</comment>
<dbReference type="SMART" id="SM00093">
    <property type="entry name" value="SERPIN"/>
    <property type="match status" value="1"/>
</dbReference>
<proteinExistence type="inferred from homology"/>
<organism evidence="7 8">
    <name type="scientific">Eleusine coracana subsp. coracana</name>
    <dbReference type="NCBI Taxonomy" id="191504"/>
    <lineage>
        <taxon>Eukaryota</taxon>
        <taxon>Viridiplantae</taxon>
        <taxon>Streptophyta</taxon>
        <taxon>Embryophyta</taxon>
        <taxon>Tracheophyta</taxon>
        <taxon>Spermatophyta</taxon>
        <taxon>Magnoliopsida</taxon>
        <taxon>Liliopsida</taxon>
        <taxon>Poales</taxon>
        <taxon>Poaceae</taxon>
        <taxon>PACMAD clade</taxon>
        <taxon>Chloridoideae</taxon>
        <taxon>Cynodonteae</taxon>
        <taxon>Eleusininae</taxon>
        <taxon>Eleusine</taxon>
    </lineage>
</organism>
<dbReference type="Gene3D" id="3.30.497.10">
    <property type="entry name" value="Antithrombin, subunit I, domain 2"/>
    <property type="match status" value="1"/>
</dbReference>
<comment type="caution">
    <text evidence="7">The sequence shown here is derived from an EMBL/GenBank/DDBJ whole genome shotgun (WGS) entry which is preliminary data.</text>
</comment>
<sequence>MEEAQPGPSKKPRLSTGGGLTAFTLRLAKKLSATQDNDNVIFSPLSIYAALALVAAGARGDTLDEILLLLGAASRDELVEFTRTVADRVLADGSSSSEEGGLHITFASGVWHDKTVALKPAYRAAAVDSYKAMTCSAEFKEEAEGAREEINKWVSEATKNLITSILPRGSLNSSTRLVLANAIYFNGTWSEPFAKKQTRTRCFYRLDGSSVGAPFMRTGRDQFVARHDGSRCSR</sequence>
<dbReference type="PANTHER" id="PTHR11461">
    <property type="entry name" value="SERINE PROTEASE INHIBITOR, SERPIN"/>
    <property type="match status" value="1"/>
</dbReference>
<reference evidence="7" key="1">
    <citation type="journal article" date="2018" name="DNA Res.">
        <title>Multiple hybrid de novo genome assembly of finger millet, an orphan allotetraploid crop.</title>
        <authorList>
            <person name="Hatakeyama M."/>
            <person name="Aluri S."/>
            <person name="Balachadran M.T."/>
            <person name="Sivarajan S.R."/>
            <person name="Patrignani A."/>
            <person name="Gruter S."/>
            <person name="Poveda L."/>
            <person name="Shimizu-Inatsugi R."/>
            <person name="Baeten J."/>
            <person name="Francoijs K.J."/>
            <person name="Nataraja K.N."/>
            <person name="Reddy Y.A.N."/>
            <person name="Phadnis S."/>
            <person name="Ravikumar R.L."/>
            <person name="Schlapbach R."/>
            <person name="Sreeman S.M."/>
            <person name="Shimizu K.K."/>
        </authorList>
    </citation>
    <scope>NUCLEOTIDE SEQUENCE</scope>
</reference>
<evidence type="ECO:0000313" key="8">
    <source>
        <dbReference type="Proteomes" id="UP001054889"/>
    </source>
</evidence>
<comment type="function">
    <text evidence="4">Probable serine protease inhibitor.</text>
</comment>
<evidence type="ECO:0000256" key="3">
    <source>
        <dbReference type="ARBA" id="ARBA00022900"/>
    </source>
</evidence>
<dbReference type="PANTHER" id="PTHR11461:SF209">
    <property type="entry name" value="SERPIN-Z8-RELATED"/>
    <property type="match status" value="1"/>
</dbReference>
<dbReference type="EMBL" id="BQKI01000081">
    <property type="protein sequence ID" value="GJN28715.1"/>
    <property type="molecule type" value="Genomic_DNA"/>
</dbReference>
<dbReference type="InterPro" id="IPR036186">
    <property type="entry name" value="Serpin_sf"/>
</dbReference>
<gene>
    <name evidence="7" type="primary">gb16872</name>
    <name evidence="7" type="ORF">PR202_gb16872</name>
</gene>
<evidence type="ECO:0000256" key="2">
    <source>
        <dbReference type="ARBA" id="ARBA00022690"/>
    </source>
</evidence>
<dbReference type="AlphaFoldDB" id="A0AAV5F186"/>
<accession>A0AAV5F186</accession>
<keyword evidence="8" id="KW-1185">Reference proteome</keyword>
<dbReference type="InterPro" id="IPR042178">
    <property type="entry name" value="Serpin_sf_1"/>
</dbReference>
<evidence type="ECO:0000256" key="1">
    <source>
        <dbReference type="ARBA" id="ARBA00009500"/>
    </source>
</evidence>
<dbReference type="Pfam" id="PF00079">
    <property type="entry name" value="Serpin"/>
    <property type="match status" value="1"/>
</dbReference>
<dbReference type="InterPro" id="IPR023796">
    <property type="entry name" value="Serpin_dom"/>
</dbReference>
<feature type="domain" description="Serpin" evidence="6">
    <location>
        <begin position="25"/>
        <end position="234"/>
    </location>
</feature>
<dbReference type="InterPro" id="IPR000215">
    <property type="entry name" value="Serpin_fam"/>
</dbReference>
<evidence type="ECO:0000256" key="4">
    <source>
        <dbReference type="ARBA" id="ARBA00049586"/>
    </source>
</evidence>
<name>A0AAV5F186_ELECO</name>
<evidence type="ECO:0000256" key="5">
    <source>
        <dbReference type="RuleBase" id="RU000411"/>
    </source>
</evidence>
<protein>
    <recommendedName>
        <fullName evidence="6">Serpin domain-containing protein</fullName>
    </recommendedName>
</protein>
<dbReference type="SUPFAM" id="SSF56574">
    <property type="entry name" value="Serpins"/>
    <property type="match status" value="1"/>
</dbReference>
<dbReference type="GO" id="GO:0005615">
    <property type="term" value="C:extracellular space"/>
    <property type="evidence" value="ECO:0007669"/>
    <property type="project" value="InterPro"/>
</dbReference>
<reference evidence="7" key="2">
    <citation type="submission" date="2021-12" db="EMBL/GenBank/DDBJ databases">
        <title>Resequencing data analysis of finger millet.</title>
        <authorList>
            <person name="Hatakeyama M."/>
            <person name="Aluri S."/>
            <person name="Balachadran M.T."/>
            <person name="Sivarajan S.R."/>
            <person name="Poveda L."/>
            <person name="Shimizu-Inatsugi R."/>
            <person name="Schlapbach R."/>
            <person name="Sreeman S.M."/>
            <person name="Shimizu K.K."/>
        </authorList>
    </citation>
    <scope>NUCLEOTIDE SEQUENCE</scope>
</reference>
<dbReference type="GO" id="GO:0004867">
    <property type="term" value="F:serine-type endopeptidase inhibitor activity"/>
    <property type="evidence" value="ECO:0007669"/>
    <property type="project" value="UniProtKB-KW"/>
</dbReference>
<keyword evidence="3" id="KW-0722">Serine protease inhibitor</keyword>
<evidence type="ECO:0000259" key="6">
    <source>
        <dbReference type="SMART" id="SM00093"/>
    </source>
</evidence>
<dbReference type="Proteomes" id="UP001054889">
    <property type="component" value="Unassembled WGS sequence"/>
</dbReference>